<dbReference type="EMBL" id="JADQDM010000005">
    <property type="protein sequence ID" value="MBF9221920.1"/>
    <property type="molecule type" value="Genomic_DNA"/>
</dbReference>
<evidence type="ECO:0000313" key="1">
    <source>
        <dbReference type="EMBL" id="MBF9221920.1"/>
    </source>
</evidence>
<dbReference type="RefSeq" id="WP_196293368.1">
    <property type="nucleotide sequence ID" value="NZ_JADQDM010000005.1"/>
</dbReference>
<comment type="caution">
    <text evidence="1">The sequence shown here is derived from an EMBL/GenBank/DDBJ whole genome shotgun (WGS) entry which is preliminary data.</text>
</comment>
<organism evidence="1 2">
    <name type="scientific">Hymenobacter ruricola</name>
    <dbReference type="NCBI Taxonomy" id="2791023"/>
    <lineage>
        <taxon>Bacteria</taxon>
        <taxon>Pseudomonadati</taxon>
        <taxon>Bacteroidota</taxon>
        <taxon>Cytophagia</taxon>
        <taxon>Cytophagales</taxon>
        <taxon>Hymenobacteraceae</taxon>
        <taxon>Hymenobacter</taxon>
    </lineage>
</organism>
<name>A0ABS0I4N3_9BACT</name>
<dbReference type="Proteomes" id="UP000618931">
    <property type="component" value="Unassembled WGS sequence"/>
</dbReference>
<reference evidence="1 2" key="1">
    <citation type="submission" date="2020-11" db="EMBL/GenBank/DDBJ databases">
        <authorList>
            <person name="Kim M.K."/>
        </authorList>
    </citation>
    <scope>NUCLEOTIDE SEQUENCE [LARGE SCALE GENOMIC DNA]</scope>
    <source>
        <strain evidence="1 2">BT662</strain>
    </source>
</reference>
<protein>
    <recommendedName>
        <fullName evidence="3">ANTAR domain-containing protein</fullName>
    </recommendedName>
</protein>
<evidence type="ECO:0008006" key="3">
    <source>
        <dbReference type="Google" id="ProtNLM"/>
    </source>
</evidence>
<keyword evidence="2" id="KW-1185">Reference proteome</keyword>
<sequence length="150" mass="16456">MNPLLTDDAGRDSRTAALLGLRPSIPTVTAGLPEPGTVGEFLHVTLRPVLKLQNDLLLSVVADFVLDHHMPLATAGPTDQQRQLAELLARNTKLRYTVAGLITGLFTAEEYAFYRAHRAELNRRLLELAQRRVLDQVLQVVALVGGSPTR</sequence>
<proteinExistence type="predicted"/>
<accession>A0ABS0I4N3</accession>
<evidence type="ECO:0000313" key="2">
    <source>
        <dbReference type="Proteomes" id="UP000618931"/>
    </source>
</evidence>
<gene>
    <name evidence="1" type="ORF">I2H31_12485</name>
</gene>